<feature type="transmembrane region" description="Helical" evidence="7">
    <location>
        <begin position="198"/>
        <end position="219"/>
    </location>
</feature>
<keyword evidence="3 7" id="KW-1133">Transmembrane helix</keyword>
<gene>
    <name evidence="9" type="ORF">JMJ35_003665</name>
</gene>
<name>A0AA39V2W9_9LECA</name>
<evidence type="ECO:0000256" key="3">
    <source>
        <dbReference type="ARBA" id="ARBA00022989"/>
    </source>
</evidence>
<accession>A0AA39V2W9</accession>
<evidence type="ECO:0000256" key="4">
    <source>
        <dbReference type="ARBA" id="ARBA00023136"/>
    </source>
</evidence>
<reference evidence="9" key="1">
    <citation type="submission" date="2023-03" db="EMBL/GenBank/DDBJ databases">
        <title>Complete genome of Cladonia borealis.</title>
        <authorList>
            <person name="Park H."/>
        </authorList>
    </citation>
    <scope>NUCLEOTIDE SEQUENCE</scope>
    <source>
        <strain evidence="9">ANT050790</strain>
    </source>
</reference>
<protein>
    <recommendedName>
        <fullName evidence="8">Rhodopsin domain-containing protein</fullName>
    </recommendedName>
</protein>
<keyword evidence="2 7" id="KW-0812">Transmembrane</keyword>
<feature type="transmembrane region" description="Helical" evidence="7">
    <location>
        <begin position="161"/>
        <end position="186"/>
    </location>
</feature>
<feature type="transmembrane region" description="Helical" evidence="7">
    <location>
        <begin position="6"/>
        <end position="29"/>
    </location>
</feature>
<dbReference type="GO" id="GO:0016020">
    <property type="term" value="C:membrane"/>
    <property type="evidence" value="ECO:0007669"/>
    <property type="project" value="UniProtKB-SubCell"/>
</dbReference>
<feature type="transmembrane region" description="Helical" evidence="7">
    <location>
        <begin position="122"/>
        <end position="141"/>
    </location>
</feature>
<keyword evidence="10" id="KW-1185">Reference proteome</keyword>
<evidence type="ECO:0000313" key="9">
    <source>
        <dbReference type="EMBL" id="KAK0513943.1"/>
    </source>
</evidence>
<keyword evidence="4 7" id="KW-0472">Membrane</keyword>
<evidence type="ECO:0000256" key="7">
    <source>
        <dbReference type="SAM" id="Phobius"/>
    </source>
</evidence>
<evidence type="ECO:0000313" key="10">
    <source>
        <dbReference type="Proteomes" id="UP001166286"/>
    </source>
</evidence>
<dbReference type="Proteomes" id="UP001166286">
    <property type="component" value="Unassembled WGS sequence"/>
</dbReference>
<dbReference type="EMBL" id="JAFEKC020000006">
    <property type="protein sequence ID" value="KAK0513943.1"/>
    <property type="molecule type" value="Genomic_DNA"/>
</dbReference>
<feature type="transmembrane region" description="Helical" evidence="7">
    <location>
        <begin position="82"/>
        <end position="101"/>
    </location>
</feature>
<proteinExistence type="inferred from homology"/>
<organism evidence="9 10">
    <name type="scientific">Cladonia borealis</name>
    <dbReference type="NCBI Taxonomy" id="184061"/>
    <lineage>
        <taxon>Eukaryota</taxon>
        <taxon>Fungi</taxon>
        <taxon>Dikarya</taxon>
        <taxon>Ascomycota</taxon>
        <taxon>Pezizomycotina</taxon>
        <taxon>Lecanoromycetes</taxon>
        <taxon>OSLEUM clade</taxon>
        <taxon>Lecanoromycetidae</taxon>
        <taxon>Lecanorales</taxon>
        <taxon>Lecanorineae</taxon>
        <taxon>Cladoniaceae</taxon>
        <taxon>Cladonia</taxon>
    </lineage>
</organism>
<comment type="caution">
    <text evidence="9">The sequence shown here is derived from an EMBL/GenBank/DDBJ whole genome shotgun (WGS) entry which is preliminary data.</text>
</comment>
<feature type="domain" description="Rhodopsin" evidence="8">
    <location>
        <begin position="25"/>
        <end position="253"/>
    </location>
</feature>
<comment type="subcellular location">
    <subcellularLocation>
        <location evidence="1">Membrane</location>
        <topology evidence="1">Multi-pass membrane protein</topology>
    </subcellularLocation>
</comment>
<evidence type="ECO:0000256" key="5">
    <source>
        <dbReference type="ARBA" id="ARBA00038359"/>
    </source>
</evidence>
<evidence type="ECO:0000256" key="6">
    <source>
        <dbReference type="SAM" id="MobiDB-lite"/>
    </source>
</evidence>
<dbReference type="Pfam" id="PF20684">
    <property type="entry name" value="Fung_rhodopsin"/>
    <property type="match status" value="1"/>
</dbReference>
<feature type="region of interest" description="Disordered" evidence="6">
    <location>
        <begin position="272"/>
        <end position="294"/>
    </location>
</feature>
<evidence type="ECO:0000256" key="2">
    <source>
        <dbReference type="ARBA" id="ARBA00022692"/>
    </source>
</evidence>
<dbReference type="PANTHER" id="PTHR33048:SF47">
    <property type="entry name" value="INTEGRAL MEMBRANE PROTEIN-RELATED"/>
    <property type="match status" value="1"/>
</dbReference>
<evidence type="ECO:0000259" key="8">
    <source>
        <dbReference type="Pfam" id="PF20684"/>
    </source>
</evidence>
<sequence>MNDTLAQDIAVLVGLTGMSLVFVVLRMLARLMRKVSLGLDDYWILACAVLNLPYFGVVLWGLLDGEQGQHNTDLLPLSRLRIYLKSVYIAAILYSVIITFAKYSVLCLYRRIFGTALRQSTLVLFVLQSIWMIVCVFEGLLRCQPVAAAWNVVLPAKCQNFTLIVVAAEPFNALLDFVMVAMPVNIVRKLQLPTRHKITLSGIFVLGSFVGIMCIIRVIETQRGSADTGGKWVIAQMNTGIVCACLPTLRPILPKRSTIATTFRDLITSFRTTNRSSGSEGPGSPGATVGPVVNSRRNRYKNLTDDMVDYAHLTEAVGGDEPLDPKKDIPLNRIAIQQDVDVV</sequence>
<feature type="transmembrane region" description="Helical" evidence="7">
    <location>
        <begin position="41"/>
        <end position="62"/>
    </location>
</feature>
<evidence type="ECO:0000256" key="1">
    <source>
        <dbReference type="ARBA" id="ARBA00004141"/>
    </source>
</evidence>
<dbReference type="InterPro" id="IPR052337">
    <property type="entry name" value="SAT4-like"/>
</dbReference>
<feature type="transmembrane region" description="Helical" evidence="7">
    <location>
        <begin position="231"/>
        <end position="249"/>
    </location>
</feature>
<dbReference type="InterPro" id="IPR049326">
    <property type="entry name" value="Rhodopsin_dom_fungi"/>
</dbReference>
<dbReference type="PANTHER" id="PTHR33048">
    <property type="entry name" value="PTH11-LIKE INTEGRAL MEMBRANE PROTEIN (AFU_ORTHOLOGUE AFUA_5G11245)"/>
    <property type="match status" value="1"/>
</dbReference>
<dbReference type="AlphaFoldDB" id="A0AA39V2W9"/>
<comment type="similarity">
    <text evidence="5">Belongs to the SAT4 family.</text>
</comment>